<dbReference type="EMBL" id="JADEWZ010000018">
    <property type="protein sequence ID" value="MBE9116883.1"/>
    <property type="molecule type" value="Genomic_DNA"/>
</dbReference>
<reference evidence="1" key="1">
    <citation type="submission" date="2020-10" db="EMBL/GenBank/DDBJ databases">
        <authorList>
            <person name="Castelo-Branco R."/>
            <person name="Eusebio N."/>
            <person name="Adriana R."/>
            <person name="Vieira A."/>
            <person name="Brugerolle De Fraissinette N."/>
            <person name="Rezende De Castro R."/>
            <person name="Schneider M.P."/>
            <person name="Vasconcelos V."/>
            <person name="Leao P.N."/>
        </authorList>
    </citation>
    <scope>NUCLEOTIDE SEQUENCE</scope>
    <source>
        <strain evidence="1">LEGE 07157</strain>
    </source>
</reference>
<protein>
    <recommendedName>
        <fullName evidence="3">2OG-Fe(II) oxygenase</fullName>
    </recommendedName>
</protein>
<evidence type="ECO:0000313" key="2">
    <source>
        <dbReference type="Proteomes" id="UP000654482"/>
    </source>
</evidence>
<dbReference type="NCBIfam" id="TIGR04324">
    <property type="entry name" value="SpoChoClust_2"/>
    <property type="match status" value="1"/>
</dbReference>
<gene>
    <name evidence="1" type="ORF">IQ249_13330</name>
</gene>
<dbReference type="AlphaFoldDB" id="A0A8J7DYR4"/>
<evidence type="ECO:0000313" key="1">
    <source>
        <dbReference type="EMBL" id="MBE9116883.1"/>
    </source>
</evidence>
<dbReference type="Gene3D" id="2.60.120.620">
    <property type="entry name" value="q2cbj1_9rhob like domain"/>
    <property type="match status" value="1"/>
</dbReference>
<dbReference type="SUPFAM" id="SSF51197">
    <property type="entry name" value="Clavaminate synthase-like"/>
    <property type="match status" value="1"/>
</dbReference>
<proteinExistence type="predicted"/>
<accession>A0A8J7DYR4</accession>
<name>A0A8J7DYR4_9CYAN</name>
<organism evidence="1 2">
    <name type="scientific">Lusitaniella coriacea LEGE 07157</name>
    <dbReference type="NCBI Taxonomy" id="945747"/>
    <lineage>
        <taxon>Bacteria</taxon>
        <taxon>Bacillati</taxon>
        <taxon>Cyanobacteriota</taxon>
        <taxon>Cyanophyceae</taxon>
        <taxon>Spirulinales</taxon>
        <taxon>Lusitaniellaceae</taxon>
        <taxon>Lusitaniella</taxon>
    </lineage>
</organism>
<dbReference type="InterPro" id="IPR027611">
    <property type="entry name" value="SpoChClust_oxygenase"/>
</dbReference>
<keyword evidence="2" id="KW-1185">Reference proteome</keyword>
<comment type="caution">
    <text evidence="1">The sequence shown here is derived from an EMBL/GenBank/DDBJ whole genome shotgun (WGS) entry which is preliminary data.</text>
</comment>
<sequence length="271" mass="30995">MHKMDFLQPQEKELSLSFIQKGYIIQPTEDRAALDRIQSQIATLAATFLGKEPPQNPTDFLNNIANSIGIAQLNDLRLHVISGLMETDWFRKAYFSCARSLLETLVGNELVMQRNLGLSVQLPHDDSSLLPLHSDVWGSECSPFEVVLWIPLVDCYRTKSMFVLPASLDRQWRDRMHEFADKGTESLFEAIEPEVEWLKVPYGNVVVFTPTIMHGNRVNQEATTRWTLNIRFKGVFTPYSDKRLGEYFSPISVRPVSRIGMKFQLPGGFNE</sequence>
<evidence type="ECO:0008006" key="3">
    <source>
        <dbReference type="Google" id="ProtNLM"/>
    </source>
</evidence>
<dbReference type="Proteomes" id="UP000654482">
    <property type="component" value="Unassembled WGS sequence"/>
</dbReference>